<keyword evidence="1" id="KW-1133">Transmembrane helix</keyword>
<reference evidence="2" key="1">
    <citation type="journal article" date="2015" name="Nature">
        <title>Complex archaea that bridge the gap between prokaryotes and eukaryotes.</title>
        <authorList>
            <person name="Spang A."/>
            <person name="Saw J.H."/>
            <person name="Jorgensen S.L."/>
            <person name="Zaremba-Niedzwiedzka K."/>
            <person name="Martijn J."/>
            <person name="Lind A.E."/>
            <person name="van Eijk R."/>
            <person name="Schleper C."/>
            <person name="Guy L."/>
            <person name="Ettema T.J."/>
        </authorList>
    </citation>
    <scope>NUCLEOTIDE SEQUENCE</scope>
</reference>
<comment type="caution">
    <text evidence="2">The sequence shown here is derived from an EMBL/GenBank/DDBJ whole genome shotgun (WGS) entry which is preliminary data.</text>
</comment>
<name>A0A0F9TV69_9ZZZZ</name>
<feature type="transmembrane region" description="Helical" evidence="1">
    <location>
        <begin position="6"/>
        <end position="24"/>
    </location>
</feature>
<dbReference type="EMBL" id="LAZR01000256">
    <property type="protein sequence ID" value="KKN78837.1"/>
    <property type="molecule type" value="Genomic_DNA"/>
</dbReference>
<keyword evidence="1" id="KW-0472">Membrane</keyword>
<dbReference type="AlphaFoldDB" id="A0A0F9TV69"/>
<gene>
    <name evidence="2" type="ORF">LCGC14_0346090</name>
</gene>
<keyword evidence="1" id="KW-0812">Transmembrane</keyword>
<protein>
    <submittedName>
        <fullName evidence="2">Uncharacterized protein</fullName>
    </submittedName>
</protein>
<proteinExistence type="predicted"/>
<accession>A0A0F9TV69</accession>
<organism evidence="2">
    <name type="scientific">marine sediment metagenome</name>
    <dbReference type="NCBI Taxonomy" id="412755"/>
    <lineage>
        <taxon>unclassified sequences</taxon>
        <taxon>metagenomes</taxon>
        <taxon>ecological metagenomes</taxon>
    </lineage>
</organism>
<evidence type="ECO:0000256" key="1">
    <source>
        <dbReference type="SAM" id="Phobius"/>
    </source>
</evidence>
<sequence length="42" mass="4977">MSILIGILDLISSLMFLYIAYWLCKNSRKWKIGIDKWIDSLD</sequence>
<evidence type="ECO:0000313" key="2">
    <source>
        <dbReference type="EMBL" id="KKN78837.1"/>
    </source>
</evidence>